<keyword evidence="1" id="KW-0732">Signal</keyword>
<dbReference type="Proteomes" id="UP000236919">
    <property type="component" value="Unassembled WGS sequence"/>
</dbReference>
<gene>
    <name evidence="2" type="ORF">CYD53_1426</name>
</gene>
<dbReference type="AlphaFoldDB" id="A0A2S4LRN5"/>
<feature type="chain" id="PRO_5015602184" evidence="1">
    <location>
        <begin position="23"/>
        <end position="178"/>
    </location>
</feature>
<evidence type="ECO:0000313" key="2">
    <source>
        <dbReference type="EMBL" id="POR45126.1"/>
    </source>
</evidence>
<organism evidence="2 3">
    <name type="scientific">Bosea psychrotolerans</name>
    <dbReference type="NCBI Taxonomy" id="1871628"/>
    <lineage>
        <taxon>Bacteria</taxon>
        <taxon>Pseudomonadati</taxon>
        <taxon>Pseudomonadota</taxon>
        <taxon>Alphaproteobacteria</taxon>
        <taxon>Hyphomicrobiales</taxon>
        <taxon>Boseaceae</taxon>
        <taxon>Bosea</taxon>
    </lineage>
</organism>
<name>A0A2S4LRN5_9HYPH</name>
<keyword evidence="3" id="KW-1185">Reference proteome</keyword>
<protein>
    <submittedName>
        <fullName evidence="2">Uncharacterized protein</fullName>
    </submittedName>
</protein>
<dbReference type="EMBL" id="PQFZ01000042">
    <property type="protein sequence ID" value="POR45126.1"/>
    <property type="molecule type" value="Genomic_DNA"/>
</dbReference>
<accession>A0A2S4LRN5</accession>
<reference evidence="2 3" key="1">
    <citation type="submission" date="2018-01" db="EMBL/GenBank/DDBJ databases">
        <title>Genomic Encyclopedia of Type Strains, Phase III (KMG-III): the genomes of soil and plant-associated and newly described type strains.</title>
        <authorList>
            <person name="Whitman W."/>
        </authorList>
    </citation>
    <scope>NUCLEOTIDE SEQUENCE [LARGE SCALE GENOMIC DNA]</scope>
    <source>
        <strain evidence="2 3">1131</strain>
    </source>
</reference>
<evidence type="ECO:0000313" key="3">
    <source>
        <dbReference type="Proteomes" id="UP000236919"/>
    </source>
</evidence>
<comment type="caution">
    <text evidence="2">The sequence shown here is derived from an EMBL/GenBank/DDBJ whole genome shotgun (WGS) entry which is preliminary data.</text>
</comment>
<feature type="signal peptide" evidence="1">
    <location>
        <begin position="1"/>
        <end position="22"/>
    </location>
</feature>
<evidence type="ECO:0000256" key="1">
    <source>
        <dbReference type="SAM" id="SignalP"/>
    </source>
</evidence>
<proteinExistence type="predicted"/>
<sequence length="178" mass="18908">MWKRLRPIGALLISCLTMAPLAAEPAQSWALWVVKPDRPGHLESCASLRTVSALSASTMLPGGRTPLRLEQPLSIHWQGGYLAQPGGPVAQAAQRWNAFDSCFLLTVRGAVVAAGAVLRRESARLLRFDTLVIQSDKAGAPLSLALLPAFPAEIAQPVSPAWSQALTPLSTASAPTLR</sequence>